<sequence length="24" mass="2730">MQKTPSRSVTPLEITEEVTRRSPS</sequence>
<evidence type="ECO:0000256" key="1">
    <source>
        <dbReference type="SAM" id="MobiDB-lite"/>
    </source>
</evidence>
<organism evidence="2">
    <name type="scientific">Anguilla anguilla</name>
    <name type="common">European freshwater eel</name>
    <name type="synonym">Muraena anguilla</name>
    <dbReference type="NCBI Taxonomy" id="7936"/>
    <lineage>
        <taxon>Eukaryota</taxon>
        <taxon>Metazoa</taxon>
        <taxon>Chordata</taxon>
        <taxon>Craniata</taxon>
        <taxon>Vertebrata</taxon>
        <taxon>Euteleostomi</taxon>
        <taxon>Actinopterygii</taxon>
        <taxon>Neopterygii</taxon>
        <taxon>Teleostei</taxon>
        <taxon>Anguilliformes</taxon>
        <taxon>Anguillidae</taxon>
        <taxon>Anguilla</taxon>
    </lineage>
</organism>
<name>A0A0E9TX79_ANGAN</name>
<proteinExistence type="predicted"/>
<dbReference type="AlphaFoldDB" id="A0A0E9TX79"/>
<reference evidence="2" key="1">
    <citation type="submission" date="2014-11" db="EMBL/GenBank/DDBJ databases">
        <authorList>
            <person name="Amaro Gonzalez C."/>
        </authorList>
    </citation>
    <scope>NUCLEOTIDE SEQUENCE</scope>
</reference>
<reference evidence="2" key="2">
    <citation type="journal article" date="2015" name="Fish Shellfish Immunol.">
        <title>Early steps in the European eel (Anguilla anguilla)-Vibrio vulnificus interaction in the gills: Role of the RtxA13 toxin.</title>
        <authorList>
            <person name="Callol A."/>
            <person name="Pajuelo D."/>
            <person name="Ebbesson L."/>
            <person name="Teles M."/>
            <person name="MacKenzie S."/>
            <person name="Amaro C."/>
        </authorList>
    </citation>
    <scope>NUCLEOTIDE SEQUENCE</scope>
</reference>
<dbReference type="EMBL" id="GBXM01051244">
    <property type="protein sequence ID" value="JAH57333.1"/>
    <property type="molecule type" value="Transcribed_RNA"/>
</dbReference>
<evidence type="ECO:0000313" key="2">
    <source>
        <dbReference type="EMBL" id="JAH57333.1"/>
    </source>
</evidence>
<feature type="region of interest" description="Disordered" evidence="1">
    <location>
        <begin position="1"/>
        <end position="24"/>
    </location>
</feature>
<protein>
    <submittedName>
        <fullName evidence="2">Uncharacterized protein</fullName>
    </submittedName>
</protein>
<accession>A0A0E9TX79</accession>